<keyword evidence="3" id="KW-1185">Reference proteome</keyword>
<name>A0A919P2L2_9CELL</name>
<feature type="region of interest" description="Disordered" evidence="1">
    <location>
        <begin position="37"/>
        <end position="63"/>
    </location>
</feature>
<dbReference type="PROSITE" id="PS51257">
    <property type="entry name" value="PROKAR_LIPOPROTEIN"/>
    <property type="match status" value="1"/>
</dbReference>
<gene>
    <name evidence="2" type="ORF">Cch01nite_29800</name>
</gene>
<organism evidence="2 3">
    <name type="scientific">Cellulomonas chitinilytica</name>
    <dbReference type="NCBI Taxonomy" id="398759"/>
    <lineage>
        <taxon>Bacteria</taxon>
        <taxon>Bacillati</taxon>
        <taxon>Actinomycetota</taxon>
        <taxon>Actinomycetes</taxon>
        <taxon>Micrococcales</taxon>
        <taxon>Cellulomonadaceae</taxon>
        <taxon>Cellulomonas</taxon>
    </lineage>
</organism>
<evidence type="ECO:0000256" key="1">
    <source>
        <dbReference type="SAM" id="MobiDB-lite"/>
    </source>
</evidence>
<dbReference type="RefSeq" id="WP_203756623.1">
    <property type="nucleotide sequence ID" value="NZ_BONK01000010.1"/>
</dbReference>
<reference evidence="2" key="1">
    <citation type="submission" date="2021-01" db="EMBL/GenBank/DDBJ databases">
        <title>Whole genome shotgun sequence of Cellulomonas chitinilytica NBRC 110799.</title>
        <authorList>
            <person name="Komaki H."/>
            <person name="Tamura T."/>
        </authorList>
    </citation>
    <scope>NUCLEOTIDE SEQUENCE</scope>
    <source>
        <strain evidence="2">NBRC 110799</strain>
    </source>
</reference>
<accession>A0A919P2L2</accession>
<sequence>MTTTPDRPHAGRHRLRAGVGACALVVAVVLTAACSSGGGGGDDSADDAVRVSPAESASANGVAAGDHVVGTDLDPGQYRARVTPSTLALCTVTQTDDDGVLDMRSAGEGSVIFTVQDVPGSVVSFDGCTSVVPTAEVPGTPPGVLGAGDWLVGPELAAGRYAATVDTDTSIVLGVITQTDGADILDTTSGDTGTVVLTVQDVPGSVVSFSGVTDIHKVG</sequence>
<protein>
    <submittedName>
        <fullName evidence="2">Uncharacterized protein</fullName>
    </submittedName>
</protein>
<dbReference type="AlphaFoldDB" id="A0A919P2L2"/>
<dbReference type="Proteomes" id="UP000632740">
    <property type="component" value="Unassembled WGS sequence"/>
</dbReference>
<evidence type="ECO:0000313" key="2">
    <source>
        <dbReference type="EMBL" id="GIG22256.1"/>
    </source>
</evidence>
<comment type="caution">
    <text evidence="2">The sequence shown here is derived from an EMBL/GenBank/DDBJ whole genome shotgun (WGS) entry which is preliminary data.</text>
</comment>
<evidence type="ECO:0000313" key="3">
    <source>
        <dbReference type="Proteomes" id="UP000632740"/>
    </source>
</evidence>
<dbReference type="EMBL" id="BONK01000010">
    <property type="protein sequence ID" value="GIG22256.1"/>
    <property type="molecule type" value="Genomic_DNA"/>
</dbReference>
<proteinExistence type="predicted"/>